<dbReference type="Pfam" id="PF00795">
    <property type="entry name" value="CN_hydrolase"/>
    <property type="match status" value="1"/>
</dbReference>
<evidence type="ECO:0000313" key="3">
    <source>
        <dbReference type="EMBL" id="MDV6286904.1"/>
    </source>
</evidence>
<dbReference type="RefSeq" id="WP_317571853.1">
    <property type="nucleotide sequence ID" value="NZ_JAWLKA010000050.1"/>
</dbReference>
<organism evidence="3 4">
    <name type="scientific">Rhodococcus jostii</name>
    <dbReference type="NCBI Taxonomy" id="132919"/>
    <lineage>
        <taxon>Bacteria</taxon>
        <taxon>Bacillati</taxon>
        <taxon>Actinomycetota</taxon>
        <taxon>Actinomycetes</taxon>
        <taxon>Mycobacteriales</taxon>
        <taxon>Nocardiaceae</taxon>
        <taxon>Rhodococcus</taxon>
    </lineage>
</organism>
<sequence length="277" mass="30906">MTQLRIAIAQPAITADVRANGRTVRRLMREAAASRVRLIQFPEGMVSGYAKEQVQDWSEVDWPAVRVEVEAVAALAADLCMWVVVGSAHRLSEPNRPHNSMYVISDEGRIVDRYDKRFCSNTEITRFYSPGFHPTTFDIDGLRFGCILCVEINFPELFAEYEKLGVDCLLLSAYPVDSMFETKARAHASINNYWIGLSVPAQTVHSMTSELIHPNGAPIAQATGGAELVIADIDRDHPDAHVAVNLARPWRTLARQGEIYRTRRVLGDPRSSDRAAL</sequence>
<name>A0ABU4CTP3_RHOJO</name>
<evidence type="ECO:0000259" key="2">
    <source>
        <dbReference type="PROSITE" id="PS50263"/>
    </source>
</evidence>
<dbReference type="Gene3D" id="3.60.110.10">
    <property type="entry name" value="Carbon-nitrogen hydrolase"/>
    <property type="match status" value="1"/>
</dbReference>
<protein>
    <submittedName>
        <fullName evidence="3">Carbon-nitrogen hydrolase family protein</fullName>
    </submittedName>
</protein>
<evidence type="ECO:0000313" key="4">
    <source>
        <dbReference type="Proteomes" id="UP001185737"/>
    </source>
</evidence>
<dbReference type="InterPro" id="IPR003010">
    <property type="entry name" value="C-N_Hydrolase"/>
</dbReference>
<accession>A0ABU4CTP3</accession>
<dbReference type="GO" id="GO:0016787">
    <property type="term" value="F:hydrolase activity"/>
    <property type="evidence" value="ECO:0007669"/>
    <property type="project" value="UniProtKB-KW"/>
</dbReference>
<keyword evidence="1 3" id="KW-0378">Hydrolase</keyword>
<dbReference type="CDD" id="cd07197">
    <property type="entry name" value="nitrilase"/>
    <property type="match status" value="1"/>
</dbReference>
<evidence type="ECO:0000256" key="1">
    <source>
        <dbReference type="ARBA" id="ARBA00022801"/>
    </source>
</evidence>
<dbReference type="InterPro" id="IPR050345">
    <property type="entry name" value="Aliph_Amidase/BUP"/>
</dbReference>
<dbReference type="Proteomes" id="UP001185737">
    <property type="component" value="Unassembled WGS sequence"/>
</dbReference>
<dbReference type="InterPro" id="IPR036526">
    <property type="entry name" value="C-N_Hydrolase_sf"/>
</dbReference>
<dbReference type="SUPFAM" id="SSF56317">
    <property type="entry name" value="Carbon-nitrogen hydrolase"/>
    <property type="match status" value="1"/>
</dbReference>
<dbReference type="PANTHER" id="PTHR43674:SF16">
    <property type="entry name" value="CARBON-NITROGEN FAMILY, PUTATIVE (AFU_ORTHOLOGUE AFUA_5G02350)-RELATED"/>
    <property type="match status" value="1"/>
</dbReference>
<dbReference type="PROSITE" id="PS50263">
    <property type="entry name" value="CN_HYDROLASE"/>
    <property type="match status" value="1"/>
</dbReference>
<keyword evidence="4" id="KW-1185">Reference proteome</keyword>
<gene>
    <name evidence="3" type="ORF">R3Q59_41240</name>
</gene>
<reference evidence="3 4" key="1">
    <citation type="submission" date="2023-10" db="EMBL/GenBank/DDBJ databases">
        <title>Development of a sustainable strategy for remediation of hydrocarbon-contaminated territories based on the waste exchange concept.</title>
        <authorList>
            <person name="Krivoruchko A."/>
        </authorList>
    </citation>
    <scope>NUCLEOTIDE SEQUENCE [LARGE SCALE GENOMIC DNA]</scope>
    <source>
        <strain evidence="3 4">IEGM 60</strain>
    </source>
</reference>
<feature type="domain" description="CN hydrolase" evidence="2">
    <location>
        <begin position="4"/>
        <end position="235"/>
    </location>
</feature>
<dbReference type="PANTHER" id="PTHR43674">
    <property type="entry name" value="NITRILASE C965.09-RELATED"/>
    <property type="match status" value="1"/>
</dbReference>
<comment type="caution">
    <text evidence="3">The sequence shown here is derived from an EMBL/GenBank/DDBJ whole genome shotgun (WGS) entry which is preliminary data.</text>
</comment>
<proteinExistence type="predicted"/>
<dbReference type="EMBL" id="JAWLKA010000050">
    <property type="protein sequence ID" value="MDV6286904.1"/>
    <property type="molecule type" value="Genomic_DNA"/>
</dbReference>